<evidence type="ECO:0000313" key="2">
    <source>
        <dbReference type="EMBL" id="QDU90364.1"/>
    </source>
</evidence>
<feature type="transmembrane region" description="Helical" evidence="1">
    <location>
        <begin position="153"/>
        <end position="178"/>
    </location>
</feature>
<feature type="transmembrane region" description="Helical" evidence="1">
    <location>
        <begin position="96"/>
        <end position="120"/>
    </location>
</feature>
<feature type="transmembrane region" description="Helical" evidence="1">
    <location>
        <begin position="55"/>
        <end position="75"/>
    </location>
</feature>
<name>A0A518DFW9_9BACT</name>
<reference evidence="2 3" key="1">
    <citation type="submission" date="2019-02" db="EMBL/GenBank/DDBJ databases">
        <title>Deep-cultivation of Planctomycetes and their phenomic and genomic characterization uncovers novel biology.</title>
        <authorList>
            <person name="Wiegand S."/>
            <person name="Jogler M."/>
            <person name="Boedeker C."/>
            <person name="Pinto D."/>
            <person name="Vollmers J."/>
            <person name="Rivas-Marin E."/>
            <person name="Kohn T."/>
            <person name="Peeters S.H."/>
            <person name="Heuer A."/>
            <person name="Rast P."/>
            <person name="Oberbeckmann S."/>
            <person name="Bunk B."/>
            <person name="Jeske O."/>
            <person name="Meyerdierks A."/>
            <person name="Storesund J.E."/>
            <person name="Kallscheuer N."/>
            <person name="Luecker S."/>
            <person name="Lage O.M."/>
            <person name="Pohl T."/>
            <person name="Merkel B.J."/>
            <person name="Hornburger P."/>
            <person name="Mueller R.-W."/>
            <person name="Bruemmer F."/>
            <person name="Labrenz M."/>
            <person name="Spormann A.M."/>
            <person name="Op den Camp H."/>
            <person name="Overmann J."/>
            <person name="Amann R."/>
            <person name="Jetten M.S.M."/>
            <person name="Mascher T."/>
            <person name="Medema M.H."/>
            <person name="Devos D.P."/>
            <person name="Kaster A.-K."/>
            <person name="Ovreas L."/>
            <person name="Rohde M."/>
            <person name="Galperin M.Y."/>
            <person name="Jogler C."/>
        </authorList>
    </citation>
    <scope>NUCLEOTIDE SEQUENCE [LARGE SCALE GENOMIC DNA]</scope>
    <source>
        <strain evidence="2 3">Pla175</strain>
    </source>
</reference>
<organism evidence="2 3">
    <name type="scientific">Pirellulimonas nuda</name>
    <dbReference type="NCBI Taxonomy" id="2528009"/>
    <lineage>
        <taxon>Bacteria</taxon>
        <taxon>Pseudomonadati</taxon>
        <taxon>Planctomycetota</taxon>
        <taxon>Planctomycetia</taxon>
        <taxon>Pirellulales</taxon>
        <taxon>Lacipirellulaceae</taxon>
        <taxon>Pirellulimonas</taxon>
    </lineage>
</organism>
<dbReference type="EMBL" id="CP036291">
    <property type="protein sequence ID" value="QDU90364.1"/>
    <property type="molecule type" value="Genomic_DNA"/>
</dbReference>
<keyword evidence="1" id="KW-0812">Transmembrane</keyword>
<dbReference type="KEGG" id="pnd:Pla175_37680"/>
<protein>
    <recommendedName>
        <fullName evidence="4">DUF3611 domain-containing protein</fullName>
    </recommendedName>
</protein>
<gene>
    <name evidence="2" type="ORF">Pla175_37680</name>
</gene>
<evidence type="ECO:0000256" key="1">
    <source>
        <dbReference type="SAM" id="Phobius"/>
    </source>
</evidence>
<sequence>MPTPTLESVAGSFRRLGWTGVVVQLALAVVPVATLCYFLFGKVTGVRAEPGVTDVLAIGGLLILLFTTFWSYRYASMGRRMLDPERRPPLKKVKRVLWTGLWAGVLGIVASMLLLIVGAARLLYLFMKAPQGGVPVIQTAASDRSYWVSSMDIVSLLAELCMLAGELLVVGFTLWLLYRVSLAASPYGGADAAN</sequence>
<keyword evidence="1" id="KW-1133">Transmembrane helix</keyword>
<keyword evidence="3" id="KW-1185">Reference proteome</keyword>
<dbReference type="Pfam" id="PF12263">
    <property type="entry name" value="DUF3611"/>
    <property type="match status" value="1"/>
</dbReference>
<dbReference type="AlphaFoldDB" id="A0A518DFW9"/>
<feature type="transmembrane region" description="Helical" evidence="1">
    <location>
        <begin position="21"/>
        <end position="40"/>
    </location>
</feature>
<dbReference type="OrthoDB" id="5766633at2"/>
<dbReference type="InterPro" id="IPR022051">
    <property type="entry name" value="DUF3611"/>
</dbReference>
<evidence type="ECO:0008006" key="4">
    <source>
        <dbReference type="Google" id="ProtNLM"/>
    </source>
</evidence>
<keyword evidence="1" id="KW-0472">Membrane</keyword>
<dbReference type="RefSeq" id="WP_145288708.1">
    <property type="nucleotide sequence ID" value="NZ_CP036291.1"/>
</dbReference>
<proteinExistence type="predicted"/>
<dbReference type="Proteomes" id="UP000317429">
    <property type="component" value="Chromosome"/>
</dbReference>
<accession>A0A518DFW9</accession>
<evidence type="ECO:0000313" key="3">
    <source>
        <dbReference type="Proteomes" id="UP000317429"/>
    </source>
</evidence>